<gene>
    <name evidence="1" type="ORF">DVR12_26910</name>
</gene>
<keyword evidence="2" id="KW-1185">Reference proteome</keyword>
<accession>A0A3E1Y1W5</accession>
<dbReference type="Proteomes" id="UP000260644">
    <property type="component" value="Unassembled WGS sequence"/>
</dbReference>
<proteinExistence type="predicted"/>
<organism evidence="1 2">
    <name type="scientific">Chitinophaga silvatica</name>
    <dbReference type="NCBI Taxonomy" id="2282649"/>
    <lineage>
        <taxon>Bacteria</taxon>
        <taxon>Pseudomonadati</taxon>
        <taxon>Bacteroidota</taxon>
        <taxon>Chitinophagia</taxon>
        <taxon>Chitinophagales</taxon>
        <taxon>Chitinophagaceae</taxon>
        <taxon>Chitinophaga</taxon>
    </lineage>
</organism>
<protein>
    <submittedName>
        <fullName evidence="1">Uncharacterized protein</fullName>
    </submittedName>
</protein>
<comment type="caution">
    <text evidence="1">The sequence shown here is derived from an EMBL/GenBank/DDBJ whole genome shotgun (WGS) entry which is preliminary data.</text>
</comment>
<reference evidence="1 2" key="1">
    <citation type="submission" date="2018-07" db="EMBL/GenBank/DDBJ databases">
        <title>Chitinophaga K2CV101002-2 sp. nov., isolated from a monsoon evergreen broad-leaved forest soil.</title>
        <authorList>
            <person name="Lv Y."/>
        </authorList>
    </citation>
    <scope>NUCLEOTIDE SEQUENCE [LARGE SCALE GENOMIC DNA]</scope>
    <source>
        <strain evidence="1 2">GDMCC 1.1288</strain>
    </source>
</reference>
<sequence length="199" mass="23293">MLSFFLFIYNKEYKCLDDGLQDIISQRLNCRSLSYDVERINNGFLYVLPQKNVKIYLSNNPSKDFIQIDDNKMPITRNTNFRDVIYELQDIRKFKYLGKKYYLFSMNPMLGKNGQTVNIIINAATKGNAHIIFNEVNYNDDLATSIGINKGELFLLNQQIDSVHYFGLKGGRFKYDKNRSVKCKYDSTYKVCVPIGYCW</sequence>
<evidence type="ECO:0000313" key="1">
    <source>
        <dbReference type="EMBL" id="RFS18679.1"/>
    </source>
</evidence>
<evidence type="ECO:0000313" key="2">
    <source>
        <dbReference type="Proteomes" id="UP000260644"/>
    </source>
</evidence>
<name>A0A3E1Y1W5_9BACT</name>
<dbReference type="EMBL" id="QPMM01000020">
    <property type="protein sequence ID" value="RFS18679.1"/>
    <property type="molecule type" value="Genomic_DNA"/>
</dbReference>
<dbReference type="AlphaFoldDB" id="A0A3E1Y1W5"/>